<evidence type="ECO:0000259" key="11">
    <source>
        <dbReference type="Pfam" id="PF07992"/>
    </source>
</evidence>
<evidence type="ECO:0000256" key="9">
    <source>
        <dbReference type="ARBA" id="ARBA00023014"/>
    </source>
</evidence>
<evidence type="ECO:0000259" key="10">
    <source>
        <dbReference type="Pfam" id="PF00724"/>
    </source>
</evidence>
<evidence type="ECO:0000256" key="6">
    <source>
        <dbReference type="ARBA" id="ARBA00022723"/>
    </source>
</evidence>
<keyword evidence="6" id="KW-0479">Metal-binding</keyword>
<dbReference type="PANTHER" id="PTHR42917:SF2">
    <property type="entry name" value="2,4-DIENOYL-COA REDUCTASE [(2E)-ENOYL-COA-PRODUCING]"/>
    <property type="match status" value="1"/>
</dbReference>
<gene>
    <name evidence="12" type="ORF">SAMN05216565_11256</name>
</gene>
<dbReference type="InterPro" id="IPR001155">
    <property type="entry name" value="OxRdtase_FMN_N"/>
</dbReference>
<sequence>MNYQHMLSKGKVGTLTLNNRIVMPAMSTNLAGPSGEVTDQLIRYYEERAMGGTGLIITEFTSIDYELGRGAVNQLRIDDDRFIPGIKRLANTIHKYGAKIFVQLHHAGRESNSMLTGGKQIVAPSPVTCEVIGEEPRELTIEEIKEIINKFIAGAYRCKMAGIDGVELHGAHGYLINQFLSPNTNLRSDEYGGSFKNRIRFLEEIIVGIKQLCGHDFPVTVRLSVDEFEKGGTDITLSREISVYLEKLGIDGLHASAGNYNTMDKVIESPLVEEGWRVYLAEEIKKEVNIPVITVGNIRDPQFVESILAEGKADFVAIGRGHLADPEWVRKVSDGREKEIRMCISCLHCMYSKGHVECSINVRAGRELEFTEMTQVDEKRPVLIIGGGPGGLEAARVLTIKGYHVILFEKKDTLGGQLNLVTDPVYKKKMKRYVDYLCHEMDRLKVDIRLNHEASVELIKSYEPYAVLLATGGVPLVPNIEGYDLPNVCSYRDIKLQSNAFYDKKIVVLGSGMVCHSTCRRLAEEGNEVTLIELPTKSGRKISPETRVRLLEKLKKENIQIITEHKVSTITMNEIFLEKKESEEKVKMAIDHVVIAMGVQAYNPLGDRLSKEMDNVFIIGDAAGHTSLADATKGGFETAYVLESLVNS</sequence>
<comment type="cofactor">
    <cofactor evidence="1">
        <name>FMN</name>
        <dbReference type="ChEBI" id="CHEBI:58210"/>
    </cofactor>
</comment>
<reference evidence="13" key="1">
    <citation type="submission" date="2016-10" db="EMBL/GenBank/DDBJ databases">
        <authorList>
            <person name="Varghese N."/>
            <person name="Submissions S."/>
        </authorList>
    </citation>
    <scope>NUCLEOTIDE SEQUENCE [LARGE SCALE GENOMIC DNA]</scope>
    <source>
        <strain evidence="13">IBRC-M10078</strain>
    </source>
</reference>
<dbReference type="OrthoDB" id="9772736at2"/>
<proteinExistence type="inferred from homology"/>
<dbReference type="RefSeq" id="WP_090858017.1">
    <property type="nucleotide sequence ID" value="NZ_FNJU01000012.1"/>
</dbReference>
<dbReference type="Gene3D" id="3.20.20.70">
    <property type="entry name" value="Aldolase class I"/>
    <property type="match status" value="1"/>
</dbReference>
<dbReference type="InterPro" id="IPR013785">
    <property type="entry name" value="Aldolase_TIM"/>
</dbReference>
<keyword evidence="5" id="KW-0288">FMN</keyword>
<keyword evidence="8" id="KW-0408">Iron</keyword>
<evidence type="ECO:0000256" key="8">
    <source>
        <dbReference type="ARBA" id="ARBA00023004"/>
    </source>
</evidence>
<dbReference type="Pfam" id="PF07992">
    <property type="entry name" value="Pyr_redox_2"/>
    <property type="match status" value="1"/>
</dbReference>
<comment type="cofactor">
    <cofactor evidence="2">
        <name>[4Fe-4S] cluster</name>
        <dbReference type="ChEBI" id="CHEBI:49883"/>
    </cofactor>
</comment>
<accession>A0A1H0WLV3</accession>
<evidence type="ECO:0000256" key="5">
    <source>
        <dbReference type="ARBA" id="ARBA00022643"/>
    </source>
</evidence>
<evidence type="ECO:0000313" key="12">
    <source>
        <dbReference type="EMBL" id="SDP91682.1"/>
    </source>
</evidence>
<dbReference type="CDD" id="cd02803">
    <property type="entry name" value="OYE_like_FMN_family"/>
    <property type="match status" value="1"/>
</dbReference>
<dbReference type="GO" id="GO:0016491">
    <property type="term" value="F:oxidoreductase activity"/>
    <property type="evidence" value="ECO:0007669"/>
    <property type="project" value="UniProtKB-KW"/>
</dbReference>
<dbReference type="GO" id="GO:0051536">
    <property type="term" value="F:iron-sulfur cluster binding"/>
    <property type="evidence" value="ECO:0007669"/>
    <property type="project" value="UniProtKB-KW"/>
</dbReference>
<dbReference type="GO" id="GO:0010181">
    <property type="term" value="F:FMN binding"/>
    <property type="evidence" value="ECO:0007669"/>
    <property type="project" value="InterPro"/>
</dbReference>
<keyword evidence="13" id="KW-1185">Reference proteome</keyword>
<feature type="domain" description="FAD/NAD(P)-binding" evidence="11">
    <location>
        <begin position="382"/>
        <end position="628"/>
    </location>
</feature>
<dbReference type="Proteomes" id="UP000199159">
    <property type="component" value="Unassembled WGS sequence"/>
</dbReference>
<dbReference type="InterPro" id="IPR023753">
    <property type="entry name" value="FAD/NAD-binding_dom"/>
</dbReference>
<dbReference type="GO" id="GO:0046872">
    <property type="term" value="F:metal ion binding"/>
    <property type="evidence" value="ECO:0007669"/>
    <property type="project" value="UniProtKB-KW"/>
</dbReference>
<dbReference type="PANTHER" id="PTHR42917">
    <property type="entry name" value="2,4-DIENOYL-COA REDUCTASE"/>
    <property type="match status" value="1"/>
</dbReference>
<evidence type="ECO:0000256" key="7">
    <source>
        <dbReference type="ARBA" id="ARBA00023002"/>
    </source>
</evidence>
<evidence type="ECO:0000256" key="4">
    <source>
        <dbReference type="ARBA" id="ARBA00022630"/>
    </source>
</evidence>
<dbReference type="InterPro" id="IPR036188">
    <property type="entry name" value="FAD/NAD-bd_sf"/>
</dbReference>
<keyword evidence="4" id="KW-0285">Flavoprotein</keyword>
<dbReference type="SUPFAM" id="SSF51395">
    <property type="entry name" value="FMN-linked oxidoreductases"/>
    <property type="match status" value="1"/>
</dbReference>
<dbReference type="Gene3D" id="3.50.50.60">
    <property type="entry name" value="FAD/NAD(P)-binding domain"/>
    <property type="match status" value="1"/>
</dbReference>
<keyword evidence="9" id="KW-0411">Iron-sulfur</keyword>
<evidence type="ECO:0000256" key="2">
    <source>
        <dbReference type="ARBA" id="ARBA00001966"/>
    </source>
</evidence>
<dbReference type="Gene3D" id="3.40.50.720">
    <property type="entry name" value="NAD(P)-binding Rossmann-like Domain"/>
    <property type="match status" value="1"/>
</dbReference>
<dbReference type="PRINTS" id="PR00368">
    <property type="entry name" value="FADPNR"/>
</dbReference>
<dbReference type="InterPro" id="IPR051793">
    <property type="entry name" value="NADH:flavin_oxidoreductase"/>
</dbReference>
<keyword evidence="7" id="KW-0560">Oxidoreductase</keyword>
<dbReference type="AlphaFoldDB" id="A0A1H0WLV3"/>
<dbReference type="STRING" id="930152.SAMN05216565_11256"/>
<protein>
    <submittedName>
        <fullName evidence="12">2,4-dienoyl-CoA reductase</fullName>
    </submittedName>
</protein>
<feature type="domain" description="NADH:flavin oxidoreductase/NADH oxidase N-terminal" evidence="10">
    <location>
        <begin position="11"/>
        <end position="339"/>
    </location>
</feature>
<organism evidence="12 13">
    <name type="scientific">Litchfieldia salsa</name>
    <dbReference type="NCBI Taxonomy" id="930152"/>
    <lineage>
        <taxon>Bacteria</taxon>
        <taxon>Bacillati</taxon>
        <taxon>Bacillota</taxon>
        <taxon>Bacilli</taxon>
        <taxon>Bacillales</taxon>
        <taxon>Bacillaceae</taxon>
        <taxon>Litchfieldia</taxon>
    </lineage>
</organism>
<dbReference type="SUPFAM" id="SSF51905">
    <property type="entry name" value="FAD/NAD(P)-binding domain"/>
    <property type="match status" value="1"/>
</dbReference>
<evidence type="ECO:0000313" key="13">
    <source>
        <dbReference type="Proteomes" id="UP000199159"/>
    </source>
</evidence>
<evidence type="ECO:0000256" key="1">
    <source>
        <dbReference type="ARBA" id="ARBA00001917"/>
    </source>
</evidence>
<dbReference type="Pfam" id="PF00724">
    <property type="entry name" value="Oxidored_FMN"/>
    <property type="match status" value="1"/>
</dbReference>
<dbReference type="EMBL" id="FNJU01000012">
    <property type="protein sequence ID" value="SDP91682.1"/>
    <property type="molecule type" value="Genomic_DNA"/>
</dbReference>
<comment type="similarity">
    <text evidence="3">In the N-terminal section; belongs to the NADH:flavin oxidoreductase/NADH oxidase family.</text>
</comment>
<name>A0A1H0WLV3_9BACI</name>
<evidence type="ECO:0000256" key="3">
    <source>
        <dbReference type="ARBA" id="ARBA00011048"/>
    </source>
</evidence>